<sequence>MMSRKHSVGQNGNPQLKGTGMAGWLAGVLLLAGCGLQKDIDVALPAYPAQLVVESYLENNRLPRVSVTESVPYLSAPDADLPQGVKVVLTLPNGRRDTLAYAPAINPNTNKGYTHTGRTRITARPGDTFRLEVYDTQGRRVTASATMPANVPLDNVEYKFNDLNGDQRKAYVLASFKDPAATVDFYRYQVHKRSVATDPEVEYTIEDRLSNGQPLSLGTSYQFAPNDTVFVTLYHLDRPYFQFLQSVQDARNANGNPFAQPSAIRSTVEGGIGIFTILNYQRQRLILK</sequence>
<proteinExistence type="predicted"/>
<dbReference type="EMBL" id="SRLA01000002">
    <property type="protein sequence ID" value="TGE08172.1"/>
    <property type="molecule type" value="Genomic_DNA"/>
</dbReference>
<dbReference type="PROSITE" id="PS51257">
    <property type="entry name" value="PROKAR_LIPOPROTEIN"/>
    <property type="match status" value="1"/>
</dbReference>
<evidence type="ECO:0000313" key="2">
    <source>
        <dbReference type="Proteomes" id="UP000298337"/>
    </source>
</evidence>
<gene>
    <name evidence="1" type="ORF">EU556_10615</name>
</gene>
<comment type="caution">
    <text evidence="1">The sequence shown here is derived from an EMBL/GenBank/DDBJ whole genome shotgun (WGS) entry which is preliminary data.</text>
</comment>
<reference evidence="1 2" key="1">
    <citation type="submission" date="2019-04" db="EMBL/GenBank/DDBJ databases">
        <authorList>
            <person name="Feng G."/>
            <person name="Zhang J."/>
            <person name="Zhu H."/>
        </authorList>
    </citation>
    <scope>NUCLEOTIDE SEQUENCE [LARGE SCALE GENOMIC DNA]</scope>
    <source>
        <strain evidence="1 2">92R-1</strain>
    </source>
</reference>
<dbReference type="RefSeq" id="WP_135433940.1">
    <property type="nucleotide sequence ID" value="NZ_SRLA01000002.1"/>
</dbReference>
<dbReference type="OrthoDB" id="1117499at2"/>
<dbReference type="Pfam" id="PF14054">
    <property type="entry name" value="DUF4249"/>
    <property type="match status" value="1"/>
</dbReference>
<dbReference type="InterPro" id="IPR025345">
    <property type="entry name" value="DUF4249"/>
</dbReference>
<name>A0A4Z0P6Z6_9BACT</name>
<dbReference type="Proteomes" id="UP000298337">
    <property type="component" value="Unassembled WGS sequence"/>
</dbReference>
<accession>A0A4Z0P6Z6</accession>
<keyword evidence="2" id="KW-1185">Reference proteome</keyword>
<dbReference type="AlphaFoldDB" id="A0A4Z0P6Z6"/>
<evidence type="ECO:0000313" key="1">
    <source>
        <dbReference type="EMBL" id="TGE08172.1"/>
    </source>
</evidence>
<protein>
    <submittedName>
        <fullName evidence="1">DUF4249 domain-containing protein</fullName>
    </submittedName>
</protein>
<organism evidence="1 2">
    <name type="scientific">Hymenobacter fodinae</name>
    <dbReference type="NCBI Taxonomy" id="2510796"/>
    <lineage>
        <taxon>Bacteria</taxon>
        <taxon>Pseudomonadati</taxon>
        <taxon>Bacteroidota</taxon>
        <taxon>Cytophagia</taxon>
        <taxon>Cytophagales</taxon>
        <taxon>Hymenobacteraceae</taxon>
        <taxon>Hymenobacter</taxon>
    </lineage>
</organism>